<keyword evidence="3" id="KW-0238">DNA-binding</keyword>
<reference evidence="6 7" key="1">
    <citation type="submission" date="2019-04" db="EMBL/GenBank/DDBJ databases">
        <title>Natronospirillum operosus gen. nov., sp. nov., a haloalkaliphilic satellite isolated from decaying biomass of laboratory culture of cyanobacterium Geitlerinema sp. and proposal of Natronospirillaceae fam. nov. and Saccharospirillaceae fam. nov.</title>
        <authorList>
            <person name="Kevbrin V."/>
            <person name="Boltyanskaya Y."/>
            <person name="Koziaeva V."/>
            <person name="Grouzdev D.S."/>
            <person name="Park M."/>
            <person name="Cho J."/>
        </authorList>
    </citation>
    <scope>NUCLEOTIDE SEQUENCE [LARGE SCALE GENOMIC DNA]</scope>
    <source>
        <strain evidence="6 7">G-116</strain>
    </source>
</reference>
<dbReference type="InterPro" id="IPR058163">
    <property type="entry name" value="LysR-type_TF_proteobact-type"/>
</dbReference>
<dbReference type="FunFam" id="1.10.10.10:FF:000001">
    <property type="entry name" value="LysR family transcriptional regulator"/>
    <property type="match status" value="1"/>
</dbReference>
<evidence type="ECO:0000256" key="1">
    <source>
        <dbReference type="ARBA" id="ARBA00009437"/>
    </source>
</evidence>
<dbReference type="SUPFAM" id="SSF53850">
    <property type="entry name" value="Periplasmic binding protein-like II"/>
    <property type="match status" value="1"/>
</dbReference>
<dbReference type="Gene3D" id="3.40.190.290">
    <property type="match status" value="1"/>
</dbReference>
<evidence type="ECO:0000256" key="4">
    <source>
        <dbReference type="ARBA" id="ARBA00023163"/>
    </source>
</evidence>
<dbReference type="InterPro" id="IPR005119">
    <property type="entry name" value="LysR_subst-bd"/>
</dbReference>
<keyword evidence="2" id="KW-0805">Transcription regulation</keyword>
<dbReference type="InterPro" id="IPR036388">
    <property type="entry name" value="WH-like_DNA-bd_sf"/>
</dbReference>
<dbReference type="Pfam" id="PF03466">
    <property type="entry name" value="LysR_substrate"/>
    <property type="match status" value="1"/>
</dbReference>
<dbReference type="GO" id="GO:0006351">
    <property type="term" value="P:DNA-templated transcription"/>
    <property type="evidence" value="ECO:0007669"/>
    <property type="project" value="TreeGrafter"/>
</dbReference>
<evidence type="ECO:0000256" key="2">
    <source>
        <dbReference type="ARBA" id="ARBA00023015"/>
    </source>
</evidence>
<keyword evidence="4" id="KW-0804">Transcription</keyword>
<sequence>MDWSAIKFDWNRARAFLVTAEQGSFSAGARALGLTQPTLGRQVAALERELGVTLFERVGQGLVLTESGRAMVHHVRAMGDAATQLSMAASGQASALEGTVSITTSELEAVFLLPPVLVQLRQQYPGIHLDIQVTHEVANLTRREADIALRSFRPSQPDLIARKLYDDPVWLYGTPEYLAPFGNPTSIEELNSIQLIGFDREHQLLSVLGDKGWPLDTGNIRLTTLSLSLQWELVKRHQGLAFIPQTVGDREPLFRRAFEQFGPPLVLPLWLVCHRELHTSQRIRVVFDAIAEALSAKDNAPARSV</sequence>
<protein>
    <submittedName>
        <fullName evidence="6">LysR family transcriptional regulator</fullName>
    </submittedName>
</protein>
<dbReference type="Pfam" id="PF00126">
    <property type="entry name" value="HTH_1"/>
    <property type="match status" value="1"/>
</dbReference>
<name>A0A4Z0WEU9_9GAMM</name>
<keyword evidence="7" id="KW-1185">Reference proteome</keyword>
<dbReference type="PRINTS" id="PR00039">
    <property type="entry name" value="HTHLYSR"/>
</dbReference>
<evidence type="ECO:0000259" key="5">
    <source>
        <dbReference type="PROSITE" id="PS50931"/>
    </source>
</evidence>
<evidence type="ECO:0000256" key="3">
    <source>
        <dbReference type="ARBA" id="ARBA00023125"/>
    </source>
</evidence>
<dbReference type="OrthoDB" id="570111at2"/>
<dbReference type="PANTHER" id="PTHR30537">
    <property type="entry name" value="HTH-TYPE TRANSCRIPTIONAL REGULATOR"/>
    <property type="match status" value="1"/>
</dbReference>
<dbReference type="PANTHER" id="PTHR30537:SF3">
    <property type="entry name" value="TRANSCRIPTIONAL REGULATORY PROTEIN"/>
    <property type="match status" value="1"/>
</dbReference>
<dbReference type="InterPro" id="IPR036390">
    <property type="entry name" value="WH_DNA-bd_sf"/>
</dbReference>
<comment type="caution">
    <text evidence="6">The sequence shown here is derived from an EMBL/GenBank/DDBJ whole genome shotgun (WGS) entry which is preliminary data.</text>
</comment>
<dbReference type="AlphaFoldDB" id="A0A4Z0WEU9"/>
<dbReference type="SUPFAM" id="SSF46785">
    <property type="entry name" value="Winged helix' DNA-binding domain"/>
    <property type="match status" value="1"/>
</dbReference>
<proteinExistence type="inferred from homology"/>
<dbReference type="EMBL" id="SRMF01000004">
    <property type="protein sequence ID" value="TGG92846.1"/>
    <property type="molecule type" value="Genomic_DNA"/>
</dbReference>
<dbReference type="InterPro" id="IPR000847">
    <property type="entry name" value="LysR_HTH_N"/>
</dbReference>
<evidence type="ECO:0000313" key="6">
    <source>
        <dbReference type="EMBL" id="TGG92846.1"/>
    </source>
</evidence>
<dbReference type="Gene3D" id="1.10.10.10">
    <property type="entry name" value="Winged helix-like DNA-binding domain superfamily/Winged helix DNA-binding domain"/>
    <property type="match status" value="1"/>
</dbReference>
<dbReference type="Proteomes" id="UP000297475">
    <property type="component" value="Unassembled WGS sequence"/>
</dbReference>
<dbReference type="GO" id="GO:0003700">
    <property type="term" value="F:DNA-binding transcription factor activity"/>
    <property type="evidence" value="ECO:0007669"/>
    <property type="project" value="InterPro"/>
</dbReference>
<dbReference type="PROSITE" id="PS50931">
    <property type="entry name" value="HTH_LYSR"/>
    <property type="match status" value="1"/>
</dbReference>
<comment type="similarity">
    <text evidence="1">Belongs to the LysR transcriptional regulatory family.</text>
</comment>
<accession>A0A4Z0WEU9</accession>
<feature type="domain" description="HTH lysR-type" evidence="5">
    <location>
        <begin position="8"/>
        <end position="65"/>
    </location>
</feature>
<evidence type="ECO:0000313" key="7">
    <source>
        <dbReference type="Proteomes" id="UP000297475"/>
    </source>
</evidence>
<gene>
    <name evidence="6" type="ORF">E4656_12015</name>
</gene>
<organism evidence="6 7">
    <name type="scientific">Natronospirillum operosum</name>
    <dbReference type="NCBI Taxonomy" id="2759953"/>
    <lineage>
        <taxon>Bacteria</taxon>
        <taxon>Pseudomonadati</taxon>
        <taxon>Pseudomonadota</taxon>
        <taxon>Gammaproteobacteria</taxon>
        <taxon>Oceanospirillales</taxon>
        <taxon>Natronospirillaceae</taxon>
        <taxon>Natronospirillum</taxon>
    </lineage>
</organism>
<dbReference type="GO" id="GO:0043565">
    <property type="term" value="F:sequence-specific DNA binding"/>
    <property type="evidence" value="ECO:0007669"/>
    <property type="project" value="TreeGrafter"/>
</dbReference>
<dbReference type="RefSeq" id="WP_135483518.1">
    <property type="nucleotide sequence ID" value="NZ_SRMF01000004.1"/>
</dbReference>